<comment type="caution">
    <text evidence="1">The sequence shown here is derived from an EMBL/GenBank/DDBJ whole genome shotgun (WGS) entry which is preliminary data.</text>
</comment>
<protein>
    <recommendedName>
        <fullName evidence="3">Ig-like domain-containing protein</fullName>
    </recommendedName>
</protein>
<dbReference type="InterPro" id="IPR013783">
    <property type="entry name" value="Ig-like_fold"/>
</dbReference>
<accession>A0AA39C2T9</accession>
<reference evidence="1" key="1">
    <citation type="journal article" date="2023" name="bioRxiv">
        <title>Scaffold-level genome assemblies of two parasitoid biocontrol wasps reveal the parthenogenesis mechanism and an associated novel virus.</title>
        <authorList>
            <person name="Inwood S."/>
            <person name="Skelly J."/>
            <person name="Guhlin J."/>
            <person name="Harrop T."/>
            <person name="Goldson S."/>
            <person name="Dearden P."/>
        </authorList>
    </citation>
    <scope>NUCLEOTIDE SEQUENCE</scope>
    <source>
        <strain evidence="1">Lincoln</strain>
        <tissue evidence="1">Whole body</tissue>
    </source>
</reference>
<evidence type="ECO:0008006" key="3">
    <source>
        <dbReference type="Google" id="ProtNLM"/>
    </source>
</evidence>
<gene>
    <name evidence="1" type="ORF">PV327_011536</name>
</gene>
<feature type="non-terminal residue" evidence="1">
    <location>
        <position position="172"/>
    </location>
</feature>
<dbReference type="EMBL" id="JAQQBR010002782">
    <property type="protein sequence ID" value="KAK0156909.1"/>
    <property type="molecule type" value="Genomic_DNA"/>
</dbReference>
<organism evidence="1 2">
    <name type="scientific">Microctonus hyperodae</name>
    <name type="common">Parasitoid wasp</name>
    <dbReference type="NCBI Taxonomy" id="165561"/>
    <lineage>
        <taxon>Eukaryota</taxon>
        <taxon>Metazoa</taxon>
        <taxon>Ecdysozoa</taxon>
        <taxon>Arthropoda</taxon>
        <taxon>Hexapoda</taxon>
        <taxon>Insecta</taxon>
        <taxon>Pterygota</taxon>
        <taxon>Neoptera</taxon>
        <taxon>Endopterygota</taxon>
        <taxon>Hymenoptera</taxon>
        <taxon>Apocrita</taxon>
        <taxon>Ichneumonoidea</taxon>
        <taxon>Braconidae</taxon>
        <taxon>Euphorinae</taxon>
        <taxon>Microctonus</taxon>
    </lineage>
</organism>
<dbReference type="Proteomes" id="UP001168972">
    <property type="component" value="Unassembled WGS sequence"/>
</dbReference>
<proteinExistence type="predicted"/>
<name>A0AA39C2T9_MICHY</name>
<keyword evidence="2" id="KW-1185">Reference proteome</keyword>
<evidence type="ECO:0000313" key="1">
    <source>
        <dbReference type="EMBL" id="KAK0156909.1"/>
    </source>
</evidence>
<evidence type="ECO:0000313" key="2">
    <source>
        <dbReference type="Proteomes" id="UP001168972"/>
    </source>
</evidence>
<dbReference type="AlphaFoldDB" id="A0AA39C2T9"/>
<dbReference type="Gene3D" id="2.60.40.10">
    <property type="entry name" value="Immunoglobulins"/>
    <property type="match status" value="3"/>
</dbReference>
<reference evidence="1" key="2">
    <citation type="submission" date="2023-03" db="EMBL/GenBank/DDBJ databases">
        <authorList>
            <person name="Inwood S.N."/>
            <person name="Skelly J.G."/>
            <person name="Guhlin J."/>
            <person name="Harrop T.W.R."/>
            <person name="Goldson S.G."/>
            <person name="Dearden P.K."/>
        </authorList>
    </citation>
    <scope>NUCLEOTIDE SEQUENCE</scope>
    <source>
        <strain evidence="1">Lincoln</strain>
        <tissue evidence="1">Whole body</tissue>
    </source>
</reference>
<feature type="non-terminal residue" evidence="1">
    <location>
        <position position="1"/>
    </location>
</feature>
<sequence length="172" mass="19389">VQQFYESRVIDEFVLRGNTAILKCLLPSFVGDFVDVVEWLADDGTSYLADDQSEKVVSQYFEVQVYDVFAIRGNAAIFKCQIPSFVADHVDVVGWIDTTGGNYRANDEDASYDIGLVTVVGQRYAVNVMDEHVLRGNAAIIKCHIPSFVAEFVEVESWVEDEITDIYPRPDY</sequence>